<feature type="compositionally biased region" description="Low complexity" evidence="1">
    <location>
        <begin position="50"/>
        <end position="60"/>
    </location>
</feature>
<dbReference type="Pfam" id="PF10691">
    <property type="entry name" value="DUF2497"/>
    <property type="match status" value="1"/>
</dbReference>
<evidence type="ECO:0000313" key="3">
    <source>
        <dbReference type="Proteomes" id="UP000602745"/>
    </source>
</evidence>
<reference evidence="2" key="2">
    <citation type="submission" date="2020-09" db="EMBL/GenBank/DDBJ databases">
        <authorList>
            <person name="Sun Q."/>
            <person name="Sedlacek I."/>
        </authorList>
    </citation>
    <scope>NUCLEOTIDE SEQUENCE</scope>
    <source>
        <strain evidence="2">CCM 7684</strain>
    </source>
</reference>
<feature type="compositionally biased region" description="Acidic residues" evidence="1">
    <location>
        <begin position="61"/>
        <end position="76"/>
    </location>
</feature>
<evidence type="ECO:0000256" key="1">
    <source>
        <dbReference type="SAM" id="MobiDB-lite"/>
    </source>
</evidence>
<dbReference type="RefSeq" id="WP_188409870.1">
    <property type="nucleotide sequence ID" value="NZ_BMCP01000002.1"/>
</dbReference>
<dbReference type="InterPro" id="IPR019632">
    <property type="entry name" value="DUF2497"/>
</dbReference>
<organism evidence="2 3">
    <name type="scientific">Agaricicola taiwanensis</name>
    <dbReference type="NCBI Taxonomy" id="591372"/>
    <lineage>
        <taxon>Bacteria</taxon>
        <taxon>Pseudomonadati</taxon>
        <taxon>Pseudomonadota</taxon>
        <taxon>Alphaproteobacteria</taxon>
        <taxon>Rhodobacterales</taxon>
        <taxon>Paracoccaceae</taxon>
        <taxon>Agaricicola</taxon>
    </lineage>
</organism>
<sequence>MSNAAKAQHEPTMEEILASIRRIISDDTQTAEPAAKAKAKPAEPAPAAPAPKAVEPAPAEAEAEAEEDGLNQDDIDAVFASMDADSTEDKAAEPDDVLELTSDMSDWDEALAEAEADKEEEDAEDLAAAVPDLVEPAGVVFDDPEETEPAAEALEPAETEVPSFAERTYGGSSSHAETEPLLSPLTNAAVSSAFGSLSRTLLNQNPRTLEDLVGDMLRPMLKEWLDTNLPGLVERMVRAEIERMSRGHN</sequence>
<reference evidence="2" key="1">
    <citation type="journal article" date="2014" name="Int. J. Syst. Evol. Microbiol.">
        <title>Complete genome sequence of Corynebacterium casei LMG S-19264T (=DSM 44701T), isolated from a smear-ripened cheese.</title>
        <authorList>
            <consortium name="US DOE Joint Genome Institute (JGI-PGF)"/>
            <person name="Walter F."/>
            <person name="Albersmeier A."/>
            <person name="Kalinowski J."/>
            <person name="Ruckert C."/>
        </authorList>
    </citation>
    <scope>NUCLEOTIDE SEQUENCE</scope>
    <source>
        <strain evidence="2">CCM 7684</strain>
    </source>
</reference>
<dbReference type="AlphaFoldDB" id="A0A8J3DXA1"/>
<feature type="region of interest" description="Disordered" evidence="1">
    <location>
        <begin position="1"/>
        <end position="118"/>
    </location>
</feature>
<proteinExistence type="predicted"/>
<comment type="caution">
    <text evidence="2">The sequence shown here is derived from an EMBL/GenBank/DDBJ whole genome shotgun (WGS) entry which is preliminary data.</text>
</comment>
<dbReference type="Proteomes" id="UP000602745">
    <property type="component" value="Unassembled WGS sequence"/>
</dbReference>
<evidence type="ECO:0008006" key="4">
    <source>
        <dbReference type="Google" id="ProtNLM"/>
    </source>
</evidence>
<protein>
    <recommendedName>
        <fullName evidence="4">DUF2497 domain-containing protein</fullName>
    </recommendedName>
</protein>
<dbReference type="EMBL" id="BMCP01000002">
    <property type="protein sequence ID" value="GGE45268.1"/>
    <property type="molecule type" value="Genomic_DNA"/>
</dbReference>
<evidence type="ECO:0000313" key="2">
    <source>
        <dbReference type="EMBL" id="GGE45268.1"/>
    </source>
</evidence>
<gene>
    <name evidence="2" type="ORF">GCM10007276_23050</name>
</gene>
<feature type="compositionally biased region" description="Acidic residues" evidence="1">
    <location>
        <begin position="105"/>
        <end position="118"/>
    </location>
</feature>
<accession>A0A8J3DXA1</accession>
<keyword evidence="3" id="KW-1185">Reference proteome</keyword>
<name>A0A8J3DXA1_9RHOB</name>